<dbReference type="GO" id="GO:0042393">
    <property type="term" value="F:histone binding"/>
    <property type="evidence" value="ECO:0007669"/>
    <property type="project" value="TreeGrafter"/>
</dbReference>
<dbReference type="SMART" id="SM00490">
    <property type="entry name" value="HELICc"/>
    <property type="match status" value="1"/>
</dbReference>
<dbReference type="HOGENOM" id="CLU_001508_2_0_1"/>
<dbReference type="InterPro" id="IPR038718">
    <property type="entry name" value="SNF2-like_sf"/>
</dbReference>
<evidence type="ECO:0000256" key="3">
    <source>
        <dbReference type="ARBA" id="ARBA00022801"/>
    </source>
</evidence>
<feature type="region of interest" description="Disordered" evidence="6">
    <location>
        <begin position="1437"/>
        <end position="1472"/>
    </location>
</feature>
<dbReference type="Pfam" id="PF23615">
    <property type="entry name" value="Chromo_MIT1"/>
    <property type="match status" value="1"/>
</dbReference>
<dbReference type="InterPro" id="IPR056616">
    <property type="entry name" value="Chromo_MIT1"/>
</dbReference>
<evidence type="ECO:0000256" key="5">
    <source>
        <dbReference type="ARBA" id="ARBA00023242"/>
    </source>
</evidence>
<dbReference type="GO" id="GO:0005634">
    <property type="term" value="C:nucleus"/>
    <property type="evidence" value="ECO:0007669"/>
    <property type="project" value="UniProtKB-SubCell"/>
</dbReference>
<feature type="domain" description="Helicase C-terminal" evidence="8">
    <location>
        <begin position="1159"/>
        <end position="1311"/>
    </location>
</feature>
<reference evidence="10" key="1">
    <citation type="journal article" date="2012" name="Proc. Natl. Acad. Sci. U.S.A.">
        <title>Genome sequence of the button mushroom Agaricus bisporus reveals mechanisms governing adaptation to a humic-rich ecological niche.</title>
        <authorList>
            <person name="Morin E."/>
            <person name="Kohler A."/>
            <person name="Baker A.R."/>
            <person name="Foulongne-Oriol M."/>
            <person name="Lombard V."/>
            <person name="Nagy L.G."/>
            <person name="Ohm R.A."/>
            <person name="Patyshakuliyeva A."/>
            <person name="Brun A."/>
            <person name="Aerts A.L."/>
            <person name="Bailey A.M."/>
            <person name="Billette C."/>
            <person name="Coutinho P.M."/>
            <person name="Deakin G."/>
            <person name="Doddapaneni H."/>
            <person name="Floudas D."/>
            <person name="Grimwood J."/>
            <person name="Hilden K."/>
            <person name="Kuees U."/>
            <person name="LaButti K.M."/>
            <person name="Lapidus A."/>
            <person name="Lindquist E.A."/>
            <person name="Lucas S.M."/>
            <person name="Murat C."/>
            <person name="Riley R.W."/>
            <person name="Salamov A.A."/>
            <person name="Schmutz J."/>
            <person name="Subramanian V."/>
            <person name="Woesten H.A.B."/>
            <person name="Xu J."/>
            <person name="Eastwood D.C."/>
            <person name="Foster G.D."/>
            <person name="Sonnenberg A.S."/>
            <person name="Cullen D."/>
            <person name="de Vries R.P."/>
            <person name="Lundell T."/>
            <person name="Hibbett D.S."/>
            <person name="Henrissat B."/>
            <person name="Burton K.S."/>
            <person name="Kerrigan R.W."/>
            <person name="Challen M.P."/>
            <person name="Grigoriev I.V."/>
            <person name="Martin F."/>
        </authorList>
    </citation>
    <scope>NUCLEOTIDE SEQUENCE [LARGE SCALE GENOMIC DNA]</scope>
    <source>
        <strain evidence="10">JB137-S8 / ATCC MYA-4627 / FGSC 10392</strain>
    </source>
</reference>
<dbReference type="RefSeq" id="XP_007325863.1">
    <property type="nucleotide sequence ID" value="XM_007325801.1"/>
</dbReference>
<feature type="region of interest" description="Disordered" evidence="6">
    <location>
        <begin position="135"/>
        <end position="182"/>
    </location>
</feature>
<feature type="region of interest" description="Disordered" evidence="6">
    <location>
        <begin position="1601"/>
        <end position="1633"/>
    </location>
</feature>
<dbReference type="PANTHER" id="PTHR45623:SF17">
    <property type="entry name" value="CHROMODOMAIN-HELICASE-DNA-BINDING PROTEIN 3-RELATED"/>
    <property type="match status" value="1"/>
</dbReference>
<dbReference type="SUPFAM" id="SSF52540">
    <property type="entry name" value="P-loop containing nucleoside triphosphate hydrolases"/>
    <property type="match status" value="2"/>
</dbReference>
<dbReference type="GO" id="GO:0019915">
    <property type="term" value="P:lipid storage"/>
    <property type="evidence" value="ECO:0007669"/>
    <property type="project" value="InterPro"/>
</dbReference>
<dbReference type="InterPro" id="IPR049730">
    <property type="entry name" value="SNF2/RAD54-like_C"/>
</dbReference>
<keyword evidence="3" id="KW-0378">Hydrolase</keyword>
<protein>
    <recommendedName>
        <fullName evidence="11">Chromatin remodeling factor mit1</fullName>
    </recommendedName>
</protein>
<feature type="region of interest" description="Disordered" evidence="6">
    <location>
        <begin position="702"/>
        <end position="735"/>
    </location>
</feature>
<dbReference type="KEGG" id="abp:AGABI1DRAFT117637"/>
<keyword evidence="10" id="KW-1185">Reference proteome</keyword>
<dbReference type="Gene3D" id="3.40.50.10810">
    <property type="entry name" value="Tandem AAA-ATPase domain"/>
    <property type="match status" value="1"/>
</dbReference>
<dbReference type="EMBL" id="JH971385">
    <property type="protein sequence ID" value="EKM84206.1"/>
    <property type="molecule type" value="Genomic_DNA"/>
</dbReference>
<evidence type="ECO:0000313" key="9">
    <source>
        <dbReference type="EMBL" id="EKM84206.1"/>
    </source>
</evidence>
<dbReference type="InterPro" id="IPR016197">
    <property type="entry name" value="Chromo-like_dom_sf"/>
</dbReference>
<dbReference type="PROSITE" id="PS51194">
    <property type="entry name" value="HELICASE_CTER"/>
    <property type="match status" value="1"/>
</dbReference>
<dbReference type="InterPro" id="IPR027417">
    <property type="entry name" value="P-loop_NTPase"/>
</dbReference>
<keyword evidence="4" id="KW-0067">ATP-binding</keyword>
<dbReference type="GeneID" id="18825358"/>
<dbReference type="InterPro" id="IPR001650">
    <property type="entry name" value="Helicase_C-like"/>
</dbReference>
<dbReference type="PROSITE" id="PS51192">
    <property type="entry name" value="HELICASE_ATP_BIND_1"/>
    <property type="match status" value="1"/>
</dbReference>
<evidence type="ECO:0008006" key="11">
    <source>
        <dbReference type="Google" id="ProtNLM"/>
    </source>
</evidence>
<dbReference type="GO" id="GO:0005811">
    <property type="term" value="C:lipid droplet"/>
    <property type="evidence" value="ECO:0007669"/>
    <property type="project" value="InterPro"/>
</dbReference>
<sequence length="1752" mass="199212">MPLPVLHRLVGLEWPINQLKVLLELIRSPQSISAALLMGHEEMLQIRDLDVNLLQENRHRLWFYFADHDDWVEHRARYKSVKNSSLVPKIDEIIGEYGKDSNFWYFARFKGGIAHRVSGELDSFDPTGSYVHPLHRIDNVTPSRSESSLTPPPTSTYSDEDEDDDIGDYADGDSDFIRPTRRRSKIRNDLPFSPKKSSRVVLALTDDDDDDSVRPRRKLRSGQLKLKLTLKPPRRDDDEYGESEVESDEDDEYDDYVSSRYTKVKKAKGKQRAAPKSAKPEYGTVKPIEDIDLDYFSDEDDKALRAHRRFCEKCHLTPAHVQMAAWKRRKGKKKKAKNDEETDDEERIEKLGGWVRCLKCCVSAHWGCMAQTQRDEVVRAIRRREIAEWEAKHGEEEDMSSKRKELEIHETTDFICGPCTKGGICMGCMETVLKPLGDTPGSTLARIKDQDVEMTAASPEPSSEGPAKPTITKPSRELLYRCLTCKRLAHYAHLPHPDVLSSDASLPEIAEYYQIDTSWLCSDCTSFRYALDKIIAWRPYPPNATEPKRPSDQPPPYKERLPREYLVKWQDRSFRRLSWVPHMWLVSTNPGKLKNFLSGGTKVELLKEPINDEEKEGGAGDTTTFDIAADDEESRASSMKPGMALAPKMPSDALPDAEKWIPPLWKTVDRVLDVVLWVSKRSKAKKTKKKKKKNVTIVISDSEEDEDEDLKEVKEKISEDGELPSLDNTETAEEWEERTGQTISMKEMNNVVWAFFKWGDLGYDEASWDSPPGPHEEAYEAYSDAFQRFVYSRTVEVPKLKAAHAKQFDDRAKDVFMKKHYLKDAADLQLGQAAGLKLMPFQVDGFNWLCNNWWNHQQCILADEMGLGKTVQVATFLGFIAQKWKAFPALVVVPNSTITNWVREFERWAPDLRVVPYYGEKKARDIIRKFELVHKNYLPTNTPAKFHILVTTYEGITGKDFTTVFKNQPRWEVLIVDEGQRLKSDSSLLFRKLNELNSIHRIIMTGTPLNNNIRELFNLMNFLDPMEWADLEGLEKEYAELDEESIKTLHNRLRPYFLRRIKSEVLQLPAKNEVIVPVSMTPLQKEVVRSIMSHNINLLSGLAQNNIGSSHKGKLNNILMHVRKCLQHPYLYSEDIEPKGLDPKGIHEKLIDASGKLRLLRSLLPKLKERGHRVLLFSQFVLALNVIEDFLAGEGFKYLRLDGSIKSSQRQKGMDEFNKPGSDVFIYLLTTRAGGVGINLFTADTVIIFDPDFNPHQDLQAIARAYRYGQQKTCLVFKLMVKDSSEERIMQIGKKKLVLDHLIVQKMGDDDDGAGENIQSILSYGAQALFEEEEEGDKSRGITYSDQDIIKLIERTEEIGDEEDKPKEGMNFSFAKVWAADKDNLEEIEDNDQVDSWTQALEKIQAEQLRAAIQIEGESGRGRRKAAAAAKVLMLHSPIEKRTKAKKEKKHSKSNASGSAYSVSDGEESIDESSDVVMGDGIMDDDLEGFSHQFQHRTIQDTSHGYVPPKPSQQPTIAANPPCGLCGQRHGDGFGECSMTDKSENLAEYREILILHADDEPWETRNAAIKLIDEALYARGHLSLIAGQPLYPIKPQSVITRPPAQTPNLANGAAQPQRMAQPPPHSQAHIQQQDQMRIYPTAQVSNTGPSHQFNNANANSLLTSRPLLGSSKRPYSPKEEVVKKRPKVIDAQCQVCGGIPHLVKDCPVVLAGPKSISQQIERLEQDPTKRDTVDMLKRFLARWKAREIEAPK</sequence>
<dbReference type="InterPro" id="IPR014001">
    <property type="entry name" value="Helicase_ATP-bd"/>
</dbReference>
<dbReference type="PANTHER" id="PTHR45623">
    <property type="entry name" value="CHROMODOMAIN-HELICASE-DNA-BINDING PROTEIN 3-RELATED-RELATED"/>
    <property type="match status" value="1"/>
</dbReference>
<evidence type="ECO:0000259" key="8">
    <source>
        <dbReference type="PROSITE" id="PS51194"/>
    </source>
</evidence>
<feature type="compositionally biased region" description="Acidic residues" evidence="6">
    <location>
        <begin position="238"/>
        <end position="253"/>
    </location>
</feature>
<dbReference type="eggNOG" id="KOG0383">
    <property type="taxonomic scope" value="Eukaryota"/>
</dbReference>
<dbReference type="CDD" id="cd18793">
    <property type="entry name" value="SF2_C_SNF"/>
    <property type="match status" value="1"/>
</dbReference>
<dbReference type="Gene3D" id="3.40.50.300">
    <property type="entry name" value="P-loop containing nucleotide triphosphate hydrolases"/>
    <property type="match status" value="1"/>
</dbReference>
<dbReference type="SUPFAM" id="SSF54160">
    <property type="entry name" value="Chromo domain-like"/>
    <property type="match status" value="1"/>
</dbReference>
<organism evidence="9 10">
    <name type="scientific">Agaricus bisporus var. burnettii (strain JB137-S8 / ATCC MYA-4627 / FGSC 10392)</name>
    <name type="common">White button mushroom</name>
    <dbReference type="NCBI Taxonomy" id="597362"/>
    <lineage>
        <taxon>Eukaryota</taxon>
        <taxon>Fungi</taxon>
        <taxon>Dikarya</taxon>
        <taxon>Basidiomycota</taxon>
        <taxon>Agaricomycotina</taxon>
        <taxon>Agaricomycetes</taxon>
        <taxon>Agaricomycetidae</taxon>
        <taxon>Agaricales</taxon>
        <taxon>Agaricineae</taxon>
        <taxon>Agaricaceae</taxon>
        <taxon>Agaricus</taxon>
    </lineage>
</organism>
<dbReference type="OMA" id="FICGSCM"/>
<dbReference type="GO" id="GO:0016887">
    <property type="term" value="F:ATP hydrolysis activity"/>
    <property type="evidence" value="ECO:0007669"/>
    <property type="project" value="TreeGrafter"/>
</dbReference>
<proteinExistence type="predicted"/>
<gene>
    <name evidence="9" type="ORF">AGABI1DRAFT_117637</name>
</gene>
<dbReference type="GO" id="GO:0016298">
    <property type="term" value="F:lipase activity"/>
    <property type="evidence" value="ECO:0007669"/>
    <property type="project" value="InterPro"/>
</dbReference>
<dbReference type="Proteomes" id="UP000008493">
    <property type="component" value="Unassembled WGS sequence"/>
</dbReference>
<evidence type="ECO:0000256" key="4">
    <source>
        <dbReference type="ARBA" id="ARBA00022840"/>
    </source>
</evidence>
<dbReference type="GO" id="GO:0005524">
    <property type="term" value="F:ATP binding"/>
    <property type="evidence" value="ECO:0007669"/>
    <property type="project" value="UniProtKB-KW"/>
</dbReference>
<dbReference type="SMART" id="SM00487">
    <property type="entry name" value="DEXDc"/>
    <property type="match status" value="1"/>
</dbReference>
<feature type="compositionally biased region" description="Acidic residues" evidence="6">
    <location>
        <begin position="158"/>
        <end position="174"/>
    </location>
</feature>
<evidence type="ECO:0000256" key="1">
    <source>
        <dbReference type="ARBA" id="ARBA00004123"/>
    </source>
</evidence>
<feature type="region of interest" description="Disordered" evidence="6">
    <location>
        <begin position="229"/>
        <end position="253"/>
    </location>
</feature>
<dbReference type="Pfam" id="PF10230">
    <property type="entry name" value="LIDHydrolase"/>
    <property type="match status" value="1"/>
</dbReference>
<feature type="domain" description="Helicase ATP-binding" evidence="7">
    <location>
        <begin position="850"/>
        <end position="1026"/>
    </location>
</feature>
<keyword evidence="2" id="KW-0547">Nucleotide-binding</keyword>
<evidence type="ECO:0000256" key="2">
    <source>
        <dbReference type="ARBA" id="ARBA00022741"/>
    </source>
</evidence>
<evidence type="ECO:0000313" key="10">
    <source>
        <dbReference type="Proteomes" id="UP000008493"/>
    </source>
</evidence>
<keyword evidence="5" id="KW-0539">Nucleus</keyword>
<dbReference type="OrthoDB" id="5857104at2759"/>
<dbReference type="InterPro" id="IPR000330">
    <property type="entry name" value="SNF2_N"/>
</dbReference>
<dbReference type="GO" id="GO:0140658">
    <property type="term" value="F:ATP-dependent chromatin remodeler activity"/>
    <property type="evidence" value="ECO:0007669"/>
    <property type="project" value="TreeGrafter"/>
</dbReference>
<dbReference type="InParanoid" id="K5X8G4"/>
<dbReference type="FunCoup" id="K5X8G4">
    <property type="interactions" value="16"/>
</dbReference>
<dbReference type="Pfam" id="PF00271">
    <property type="entry name" value="Helicase_C"/>
    <property type="match status" value="1"/>
</dbReference>
<dbReference type="GO" id="GO:0000785">
    <property type="term" value="C:chromatin"/>
    <property type="evidence" value="ECO:0007669"/>
    <property type="project" value="TreeGrafter"/>
</dbReference>
<dbReference type="Pfam" id="PF00176">
    <property type="entry name" value="SNF2-rel_dom"/>
    <property type="match status" value="1"/>
</dbReference>
<name>K5X8G4_AGABU</name>
<evidence type="ECO:0000259" key="7">
    <source>
        <dbReference type="PROSITE" id="PS51192"/>
    </source>
</evidence>
<dbReference type="STRING" id="597362.K5X8G4"/>
<accession>K5X8G4</accession>
<feature type="compositionally biased region" description="Basic residues" evidence="6">
    <location>
        <begin position="1443"/>
        <end position="1453"/>
    </location>
</feature>
<dbReference type="InterPro" id="IPR019363">
    <property type="entry name" value="LDAH"/>
</dbReference>
<evidence type="ECO:0000256" key="6">
    <source>
        <dbReference type="SAM" id="MobiDB-lite"/>
    </source>
</evidence>
<comment type="subcellular location">
    <subcellularLocation>
        <location evidence="1">Nucleus</location>
    </subcellularLocation>
</comment>
<dbReference type="GO" id="GO:0003677">
    <property type="term" value="F:DNA binding"/>
    <property type="evidence" value="ECO:0007669"/>
    <property type="project" value="TreeGrafter"/>
</dbReference>
<dbReference type="GO" id="GO:0003682">
    <property type="term" value="F:chromatin binding"/>
    <property type="evidence" value="ECO:0007669"/>
    <property type="project" value="TreeGrafter"/>
</dbReference>